<keyword evidence="2" id="KW-1185">Reference proteome</keyword>
<name>A0A1S2Q7P4_9ACTN</name>
<sequence>MCAANRCPIGSATIEFCTVMFLAPTASMSSRLANSTDTWSKIMTLALARARLALPFAGSSVPSRKRT</sequence>
<gene>
    <name evidence="1" type="ORF">BIV23_25205</name>
</gene>
<evidence type="ECO:0000313" key="1">
    <source>
        <dbReference type="EMBL" id="OIK02152.1"/>
    </source>
</evidence>
<organism evidence="1 2">
    <name type="scientific">Streptomyces monashensis</name>
    <dbReference type="NCBI Taxonomy" id="1678012"/>
    <lineage>
        <taxon>Bacteria</taxon>
        <taxon>Bacillati</taxon>
        <taxon>Actinomycetota</taxon>
        <taxon>Actinomycetes</taxon>
        <taxon>Kitasatosporales</taxon>
        <taxon>Streptomycetaceae</taxon>
        <taxon>Streptomyces</taxon>
    </lineage>
</organism>
<dbReference type="EMBL" id="MLYO01000041">
    <property type="protein sequence ID" value="OIK02152.1"/>
    <property type="molecule type" value="Genomic_DNA"/>
</dbReference>
<accession>A0A1S2Q7P4</accession>
<proteinExistence type="predicted"/>
<dbReference type="Proteomes" id="UP000179642">
    <property type="component" value="Unassembled WGS sequence"/>
</dbReference>
<reference evidence="1 2" key="1">
    <citation type="submission" date="2016-10" db="EMBL/GenBank/DDBJ databases">
        <title>Genome sequence of Streptomyces sp. MUSC 1.</title>
        <authorList>
            <person name="Lee L.-H."/>
            <person name="Ser H.-L."/>
            <person name="Law J.W.-F."/>
        </authorList>
    </citation>
    <scope>NUCLEOTIDE SEQUENCE [LARGE SCALE GENOMIC DNA]</scope>
    <source>
        <strain evidence="1 2">MUSC 1</strain>
    </source>
</reference>
<dbReference type="AlphaFoldDB" id="A0A1S2Q7P4"/>
<evidence type="ECO:0000313" key="2">
    <source>
        <dbReference type="Proteomes" id="UP000179642"/>
    </source>
</evidence>
<comment type="caution">
    <text evidence="1">The sequence shown here is derived from an EMBL/GenBank/DDBJ whole genome shotgun (WGS) entry which is preliminary data.</text>
</comment>
<protein>
    <submittedName>
        <fullName evidence="1">Uncharacterized protein</fullName>
    </submittedName>
</protein>